<keyword evidence="3" id="KW-1185">Reference proteome</keyword>
<dbReference type="EMBL" id="JBHLWH010000011">
    <property type="protein sequence ID" value="MFC0247617.1"/>
    <property type="molecule type" value="Genomic_DNA"/>
</dbReference>
<proteinExistence type="predicted"/>
<feature type="transmembrane region" description="Helical" evidence="1">
    <location>
        <begin position="106"/>
        <end position="129"/>
    </location>
</feature>
<gene>
    <name evidence="2" type="ORF">ACFFIO_03775</name>
</gene>
<evidence type="ECO:0000313" key="3">
    <source>
        <dbReference type="Proteomes" id="UP001589766"/>
    </source>
</evidence>
<dbReference type="RefSeq" id="WP_378040263.1">
    <property type="nucleotide sequence ID" value="NZ_JBHLWH010000011.1"/>
</dbReference>
<evidence type="ECO:0000256" key="1">
    <source>
        <dbReference type="SAM" id="Phobius"/>
    </source>
</evidence>
<sequence>MEISTSTLFGLIAVLLFMAGLTWVVMRAMPRTRGKLRTETARLDAAGRQSAATLLQGWSSAGRRALAAGLAVFLACRLASTLWTNAVINAVLQDPLTTVSSHYDDAAPWTLGLLAPVLAALVALGVLAWSVYRRRTTDTATGTATSAELRPRGALSFGPRWALAIPALTAVVLCTWLVVTGLFSSRDARGRFTQLAVERHIAADDPALGYVGPLTTQTVTANFPGWFVAVPAITATLALLALTVLVLHRLAQNPRPTDARLFGVDDLARTLKAKLVATLAGAGLVATLGTVATGTGGALATLAGDMRMGAEGVEFFYHEAMLSGYWIYLAGVLLGLLALLLLVVAFGSVLELAAARRAANAAAPEHGTTDRNPEGVLPT</sequence>
<organism evidence="2 3">
    <name type="scientific">Citricoccus parietis</name>
    <dbReference type="NCBI Taxonomy" id="592307"/>
    <lineage>
        <taxon>Bacteria</taxon>
        <taxon>Bacillati</taxon>
        <taxon>Actinomycetota</taxon>
        <taxon>Actinomycetes</taxon>
        <taxon>Micrococcales</taxon>
        <taxon>Micrococcaceae</taxon>
        <taxon>Citricoccus</taxon>
    </lineage>
</organism>
<protein>
    <submittedName>
        <fullName evidence="2">Uncharacterized protein</fullName>
    </submittedName>
</protein>
<feature type="transmembrane region" description="Helical" evidence="1">
    <location>
        <begin position="226"/>
        <end position="247"/>
    </location>
</feature>
<feature type="transmembrane region" description="Helical" evidence="1">
    <location>
        <begin position="65"/>
        <end position="86"/>
    </location>
</feature>
<accession>A0ABV6F284</accession>
<feature type="transmembrane region" description="Helical" evidence="1">
    <location>
        <begin position="325"/>
        <end position="350"/>
    </location>
</feature>
<feature type="transmembrane region" description="Helical" evidence="1">
    <location>
        <begin position="6"/>
        <end position="26"/>
    </location>
</feature>
<feature type="transmembrane region" description="Helical" evidence="1">
    <location>
        <begin position="275"/>
        <end position="299"/>
    </location>
</feature>
<keyword evidence="1" id="KW-0812">Transmembrane</keyword>
<keyword evidence="1" id="KW-0472">Membrane</keyword>
<feature type="transmembrane region" description="Helical" evidence="1">
    <location>
        <begin position="161"/>
        <end position="183"/>
    </location>
</feature>
<evidence type="ECO:0000313" key="2">
    <source>
        <dbReference type="EMBL" id="MFC0247617.1"/>
    </source>
</evidence>
<comment type="caution">
    <text evidence="2">The sequence shown here is derived from an EMBL/GenBank/DDBJ whole genome shotgun (WGS) entry which is preliminary data.</text>
</comment>
<reference evidence="2 3" key="1">
    <citation type="submission" date="2024-09" db="EMBL/GenBank/DDBJ databases">
        <authorList>
            <person name="Sun Q."/>
            <person name="Mori K."/>
        </authorList>
    </citation>
    <scope>NUCLEOTIDE SEQUENCE [LARGE SCALE GENOMIC DNA]</scope>
    <source>
        <strain evidence="2 3">CCM 7609</strain>
    </source>
</reference>
<name>A0ABV6F284_9MICC</name>
<keyword evidence="1" id="KW-1133">Transmembrane helix</keyword>
<dbReference type="Proteomes" id="UP001589766">
    <property type="component" value="Unassembled WGS sequence"/>
</dbReference>